<dbReference type="NCBIfam" id="TIGR00268">
    <property type="entry name" value="ATP-dependent sacrificial sulfur transferase LarE"/>
    <property type="match status" value="1"/>
</dbReference>
<dbReference type="InterPro" id="IPR005232">
    <property type="entry name" value="LarE"/>
</dbReference>
<name>A0A381XJF9_9ZZZZ</name>
<dbReference type="SUPFAM" id="SSF52402">
    <property type="entry name" value="Adenine nucleotide alpha hydrolases-like"/>
    <property type="match status" value="1"/>
</dbReference>
<dbReference type="PANTHER" id="PTHR43169">
    <property type="entry name" value="EXSB FAMILY PROTEIN"/>
    <property type="match status" value="1"/>
</dbReference>
<reference evidence="1" key="1">
    <citation type="submission" date="2018-05" db="EMBL/GenBank/DDBJ databases">
        <authorList>
            <person name="Lanie J.A."/>
            <person name="Ng W.-L."/>
            <person name="Kazmierczak K.M."/>
            <person name="Andrzejewski T.M."/>
            <person name="Davidsen T.M."/>
            <person name="Wayne K.J."/>
            <person name="Tettelin H."/>
            <person name="Glass J.I."/>
            <person name="Rusch D."/>
            <person name="Podicherti R."/>
            <person name="Tsui H.-C.T."/>
            <person name="Winkler M.E."/>
        </authorList>
    </citation>
    <scope>NUCLEOTIDE SEQUENCE</scope>
</reference>
<dbReference type="InterPro" id="IPR018317">
    <property type="entry name" value="QueC"/>
</dbReference>
<evidence type="ECO:0000313" key="1">
    <source>
        <dbReference type="EMBL" id="SVA64886.1"/>
    </source>
</evidence>
<dbReference type="CDD" id="cd01990">
    <property type="entry name" value="LarE-like"/>
    <property type="match status" value="1"/>
</dbReference>
<dbReference type="Gene3D" id="3.40.50.620">
    <property type="entry name" value="HUPs"/>
    <property type="match status" value="1"/>
</dbReference>
<dbReference type="GO" id="GO:0016783">
    <property type="term" value="F:sulfurtransferase activity"/>
    <property type="evidence" value="ECO:0007669"/>
    <property type="project" value="InterPro"/>
</dbReference>
<dbReference type="InterPro" id="IPR014729">
    <property type="entry name" value="Rossmann-like_a/b/a_fold"/>
</dbReference>
<dbReference type="InterPro" id="IPR052188">
    <property type="entry name" value="Ni-pincer_cofactor_biosynth"/>
</dbReference>
<dbReference type="EMBL" id="UINC01015402">
    <property type="protein sequence ID" value="SVA64886.1"/>
    <property type="molecule type" value="Genomic_DNA"/>
</dbReference>
<protein>
    <recommendedName>
        <fullName evidence="2">NAD/GMP synthase domain-containing protein</fullName>
    </recommendedName>
</protein>
<evidence type="ECO:0008006" key="2">
    <source>
        <dbReference type="Google" id="ProtNLM"/>
    </source>
</evidence>
<dbReference type="PIRSF" id="PIRSF006661">
    <property type="entry name" value="PP-lp_UCP006661"/>
    <property type="match status" value="1"/>
</dbReference>
<gene>
    <name evidence="1" type="ORF">METZ01_LOCUS117740</name>
</gene>
<dbReference type="Pfam" id="PF06508">
    <property type="entry name" value="QueC"/>
    <property type="match status" value="1"/>
</dbReference>
<sequence>MLLKDKRLHLESEVFKLGSALVAFSGGIDSTLVLAVANKVLNGRVLAVTAKSDSVPERELHAAQELTQALGIKHKIIRTEEMSSPNYLKNPANRCYYCKSELYAKLAAVSSQYKITNILNGINLDDLGDHRPGITAAKEAGIISPLVESQLNKQDVRNLARDMGLPNWEKPALACLSSRIPYGQPVTAKKLSMVEDAEEVFLEEGFQQIRVRHYGDMARIELLKTEIPSLMKNGLYEKTIHRLKKIGFQKVTIDPEGYRSGSLNEALDLNNKKTV</sequence>
<organism evidence="1">
    <name type="scientific">marine metagenome</name>
    <dbReference type="NCBI Taxonomy" id="408172"/>
    <lineage>
        <taxon>unclassified sequences</taxon>
        <taxon>metagenomes</taxon>
        <taxon>ecological metagenomes</taxon>
    </lineage>
</organism>
<accession>A0A381XJF9</accession>
<dbReference type="AlphaFoldDB" id="A0A381XJF9"/>
<dbReference type="PANTHER" id="PTHR43169:SF2">
    <property type="entry name" value="NAD_GMP SYNTHASE DOMAIN-CONTAINING PROTEIN"/>
    <property type="match status" value="1"/>
</dbReference>
<proteinExistence type="predicted"/>